<feature type="compositionally biased region" description="Low complexity" evidence="2">
    <location>
        <begin position="613"/>
        <end position="723"/>
    </location>
</feature>
<evidence type="ECO:0000259" key="4">
    <source>
        <dbReference type="Pfam" id="PF17966"/>
    </source>
</evidence>
<feature type="compositionally biased region" description="Polar residues" evidence="2">
    <location>
        <begin position="531"/>
        <end position="542"/>
    </location>
</feature>
<feature type="region of interest" description="Disordered" evidence="2">
    <location>
        <begin position="531"/>
        <end position="550"/>
    </location>
</feature>
<accession>A0A0N0CTP9</accession>
<proteinExistence type="predicted"/>
<comment type="caution">
    <text evidence="5">The sequence shown here is derived from an EMBL/GenBank/DDBJ whole genome shotgun (WGS) entry which is preliminary data.</text>
</comment>
<dbReference type="InterPro" id="IPR022263">
    <property type="entry name" value="KxYKxGKxW"/>
</dbReference>
<dbReference type="Pfam" id="PF19258">
    <property type="entry name" value="KxYKxGKxW_sig"/>
    <property type="match status" value="1"/>
</dbReference>
<organism evidence="5 6">
    <name type="scientific">Apilactobacillus kunkeei</name>
    <dbReference type="NCBI Taxonomy" id="148814"/>
    <lineage>
        <taxon>Bacteria</taxon>
        <taxon>Bacillati</taxon>
        <taxon>Bacillota</taxon>
        <taxon>Bacilli</taxon>
        <taxon>Lactobacillales</taxon>
        <taxon>Lactobacillaceae</taxon>
        <taxon>Apilactobacillus</taxon>
    </lineage>
</organism>
<keyword evidence="3" id="KW-1133">Transmembrane helix</keyword>
<dbReference type="PROSITE" id="PS51257">
    <property type="entry name" value="PROKAR_LIPOPROTEIN"/>
    <property type="match status" value="1"/>
</dbReference>
<evidence type="ECO:0000256" key="1">
    <source>
        <dbReference type="ARBA" id="ARBA00022729"/>
    </source>
</evidence>
<dbReference type="EMBL" id="JXCZ01000025">
    <property type="protein sequence ID" value="KOY78968.1"/>
    <property type="molecule type" value="Genomic_DNA"/>
</dbReference>
<keyword evidence="3" id="KW-0812">Transmembrane</keyword>
<dbReference type="AlphaFoldDB" id="A0A0N0CTP9"/>
<dbReference type="RefSeq" id="WP_191978728.1">
    <property type="nucleotide sequence ID" value="NZ_JXCZ01000025.1"/>
</dbReference>
<dbReference type="Pfam" id="PF17966">
    <property type="entry name" value="Muc_B2"/>
    <property type="match status" value="1"/>
</dbReference>
<keyword evidence="3" id="KW-0472">Membrane</keyword>
<feature type="non-terminal residue" evidence="5">
    <location>
        <position position="723"/>
    </location>
</feature>
<gene>
    <name evidence="5" type="ORF">RZ72_14120</name>
</gene>
<dbReference type="NCBIfam" id="TIGR03715">
    <property type="entry name" value="KxYKxGKxW"/>
    <property type="match status" value="1"/>
</dbReference>
<protein>
    <recommendedName>
        <fullName evidence="4">Mub B2-like domain-containing protein</fullName>
    </recommendedName>
</protein>
<dbReference type="Gene3D" id="2.60.40.4300">
    <property type="match status" value="1"/>
</dbReference>
<dbReference type="InterPro" id="IPR041495">
    <property type="entry name" value="Mub_B2"/>
</dbReference>
<dbReference type="Proteomes" id="UP000037749">
    <property type="component" value="Unassembled WGS sequence"/>
</dbReference>
<evidence type="ECO:0000313" key="5">
    <source>
        <dbReference type="EMBL" id="KOY78968.1"/>
    </source>
</evidence>
<name>A0A0N0CTP9_9LACO</name>
<evidence type="ECO:0000256" key="2">
    <source>
        <dbReference type="SAM" id="MobiDB-lite"/>
    </source>
</evidence>
<evidence type="ECO:0000313" key="6">
    <source>
        <dbReference type="Proteomes" id="UP000037749"/>
    </source>
</evidence>
<feature type="domain" description="Mub B2-like" evidence="4">
    <location>
        <begin position="507"/>
        <end position="603"/>
    </location>
</feature>
<keyword evidence="1" id="KW-0732">Signal</keyword>
<feature type="transmembrane region" description="Helical" evidence="3">
    <location>
        <begin position="18"/>
        <end position="36"/>
    </location>
</feature>
<sequence>MKKEVKEKKVLHKVKKNWVVIGMTSVTLLGACYVASQNIDATSTSVVAHADVIGKVSDIANINANIINISGNHVSSTNSANFTVSITNKDPFGNYIPAGTKIVMNFDGNGNDTLNNTFNYKTYTNFNQINPFTVSNDGKKIIFTTTRNLYPGTYNINLSLTAKRVGEDGGNAQNTDSHSVNYSTDLSYNGANSNISKDSLIVTPGGKNNPESGTVPTQVWNIPMYKKINPSGPDDSSNWDVANIGTDDYPQSGINENFVNLINGDINITNYAPAVTGKNGKLYFPVVLEYHGADDNNSTAYKLIMQGGLDNNLNNYRLFTIENGKYVDITHEPGINISIDSSDTVTADVSQSNYKDKLLDFVGFSNYTDLTSVNYVHTWLERLDKNGNISSYFQQTETHIVPVPSNKSNSWIVAPTLTVYTDENGKAKISDGSLINGVSVYKTTNNGFTPLDASHLSIDNSNDVDSSDGVNVQSDSTNTYEVSYKVDGNSTPVKRTVYVINPYKEIHQNATLTATVKYVDEETGASIYPEKSSSVTYSSDGLNDSRDGSTEWNGWTITNGQKDYSINTPQVNGYKLVNDSDRIISGTLDVNGSNVSKTVLMKKISDDSGSLNSAESSNAQSSSAESSSAQSSSAESSSAQSSSAESSSTQSSSAESSSAQSSSAESSSVQSSSAESSSVQSSSAESSSAQSSSAESSSAQSSSAESSSAQSSSAESSSAQSSS</sequence>
<reference evidence="5 6" key="1">
    <citation type="journal article" date="2015" name="Genome Biol. Evol.">
        <title>Functionally Structured Genomes in Lactobacillus kunkeei Colonizing the Honey Crop and Food Products of Honeybees and Stingless Bees.</title>
        <authorList>
            <person name="Tamarit D."/>
            <person name="Ellegaard K.M."/>
            <person name="Wikander J."/>
            <person name="Olofsson T."/>
            <person name="Vasquez A."/>
            <person name="Andersson S.G."/>
        </authorList>
    </citation>
    <scope>NUCLEOTIDE SEQUENCE [LARGE SCALE GENOMIC DNA]</scope>
    <source>
        <strain evidence="5 6">LAla</strain>
    </source>
</reference>
<feature type="region of interest" description="Disordered" evidence="2">
    <location>
        <begin position="606"/>
        <end position="723"/>
    </location>
</feature>
<evidence type="ECO:0000256" key="3">
    <source>
        <dbReference type="SAM" id="Phobius"/>
    </source>
</evidence>